<dbReference type="EMBL" id="JAGEMI010000001">
    <property type="protein sequence ID" value="MBO1864673.1"/>
    <property type="molecule type" value="Genomic_DNA"/>
</dbReference>
<dbReference type="AlphaFoldDB" id="A0A939M8D8"/>
<evidence type="ECO:0000313" key="1">
    <source>
        <dbReference type="EMBL" id="MBO1864673.1"/>
    </source>
</evidence>
<dbReference type="KEGG" id="bban:J4G43_026250"/>
<gene>
    <name evidence="2" type="ORF">J4G43_026250</name>
    <name evidence="1" type="ORF">J4G43_28250</name>
</gene>
<name>A0A939M8D8_9BRAD</name>
<organism evidence="1">
    <name type="scientific">Bradyrhizobium barranii subsp. barranii</name>
    <dbReference type="NCBI Taxonomy" id="2823807"/>
    <lineage>
        <taxon>Bacteria</taxon>
        <taxon>Pseudomonadati</taxon>
        <taxon>Pseudomonadota</taxon>
        <taxon>Alphaproteobacteria</taxon>
        <taxon>Hyphomicrobiales</taxon>
        <taxon>Nitrobacteraceae</taxon>
        <taxon>Bradyrhizobium</taxon>
        <taxon>Bradyrhizobium barranii</taxon>
    </lineage>
</organism>
<evidence type="ECO:0008006" key="4">
    <source>
        <dbReference type="Google" id="ProtNLM"/>
    </source>
</evidence>
<evidence type="ECO:0000313" key="2">
    <source>
        <dbReference type="EMBL" id="UEM08315.1"/>
    </source>
</evidence>
<accession>A0A939M8D8</accession>
<dbReference type="Proteomes" id="UP000664702">
    <property type="component" value="Chromosome"/>
</dbReference>
<reference evidence="1" key="1">
    <citation type="submission" date="2021-03" db="EMBL/GenBank/DDBJ databases">
        <title>Whole Genome Sequence of Bradyrhizobium sp. Strain 144S4.</title>
        <authorList>
            <person name="Bromfield E.S.P."/>
            <person name="Cloutier S."/>
        </authorList>
    </citation>
    <scope>NUCLEOTIDE SEQUENCE [LARGE SCALE GENOMIC DNA]</scope>
    <source>
        <strain evidence="1">144S4</strain>
    </source>
</reference>
<protein>
    <recommendedName>
        <fullName evidence="4">DUF768 domain-containing protein</fullName>
    </recommendedName>
</protein>
<sequence>MSNVREFIDFWVENSIHPAEQYRTPGASQDVAELTQRLVEAAKGQGISEAELQAEIGDISDYIGELLRAANRAESERRQPT</sequence>
<evidence type="ECO:0000313" key="3">
    <source>
        <dbReference type="Proteomes" id="UP000664702"/>
    </source>
</evidence>
<proteinExistence type="predicted"/>
<dbReference type="RefSeq" id="WP_208086748.1">
    <property type="nucleotide sequence ID" value="NZ_CP086136.1"/>
</dbReference>
<reference evidence="2 3" key="2">
    <citation type="journal article" date="2022" name="Int. J. Syst. Evol. Microbiol.">
        <title>Strains of Bradyrhizobium barranii sp. nov. associated with legumes native to Canada are symbionts of soybeans and belong to different subspecies (subsp. barranii subsp. nov. and subsp. apii subsp. nov.) and symbiovars (sv. glycinearum and sv. septentrionale).</title>
        <authorList>
            <person name="Bromfield E.S.P."/>
            <person name="Cloutier S."/>
            <person name="Wasai-Hara S."/>
            <person name="Minamisawa K."/>
        </authorList>
    </citation>
    <scope>NUCLEOTIDE SEQUENCE [LARGE SCALE GENOMIC DNA]</scope>
    <source>
        <strain evidence="2 3">144S4</strain>
    </source>
</reference>
<dbReference type="EMBL" id="CP086136">
    <property type="protein sequence ID" value="UEM08315.1"/>
    <property type="molecule type" value="Genomic_DNA"/>
</dbReference>